<accession>A0A0B2V2M4</accession>
<dbReference type="EMBL" id="JPKZ01002255">
    <property type="protein sequence ID" value="KHN77701.1"/>
    <property type="molecule type" value="Genomic_DNA"/>
</dbReference>
<reference evidence="2 3" key="1">
    <citation type="submission" date="2014-11" db="EMBL/GenBank/DDBJ databases">
        <title>Genetic blueprint of the zoonotic pathogen Toxocara canis.</title>
        <authorList>
            <person name="Zhu X.-Q."/>
            <person name="Korhonen P.K."/>
            <person name="Cai H."/>
            <person name="Young N.D."/>
            <person name="Nejsum P."/>
            <person name="von Samson-Himmelstjerna G."/>
            <person name="Boag P.R."/>
            <person name="Tan P."/>
            <person name="Li Q."/>
            <person name="Min J."/>
            <person name="Yang Y."/>
            <person name="Wang X."/>
            <person name="Fang X."/>
            <person name="Hall R.S."/>
            <person name="Hofmann A."/>
            <person name="Sternberg P.W."/>
            <person name="Jex A.R."/>
            <person name="Gasser R.B."/>
        </authorList>
    </citation>
    <scope>NUCLEOTIDE SEQUENCE [LARGE SCALE GENOMIC DNA]</scope>
    <source>
        <strain evidence="2">PN_DK_2014</strain>
    </source>
</reference>
<proteinExistence type="predicted"/>
<feature type="chain" id="PRO_5002079554" evidence="1">
    <location>
        <begin position="26"/>
        <end position="155"/>
    </location>
</feature>
<gene>
    <name evidence="2" type="ORF">Tcan_04375</name>
</gene>
<sequence>MLPIGNFCMLKLCSITISLFNFSIAQQLFYGPATYHANGYPGMSVGFVRPYGYPTYFFDQPSRPSVPIDHVRPFLDSSSYSSSYYPDYTSYDFGNSRRYPSFGSPYIGSYGSSYASGNYYPAYSSYADQQPSLNAYFPPYSRAQIYQPYTGFSKL</sequence>
<evidence type="ECO:0000313" key="2">
    <source>
        <dbReference type="EMBL" id="KHN77701.1"/>
    </source>
</evidence>
<keyword evidence="1" id="KW-0732">Signal</keyword>
<dbReference type="Proteomes" id="UP000031036">
    <property type="component" value="Unassembled WGS sequence"/>
</dbReference>
<evidence type="ECO:0000313" key="3">
    <source>
        <dbReference type="Proteomes" id="UP000031036"/>
    </source>
</evidence>
<comment type="caution">
    <text evidence="2">The sequence shown here is derived from an EMBL/GenBank/DDBJ whole genome shotgun (WGS) entry which is preliminary data.</text>
</comment>
<keyword evidence="3" id="KW-1185">Reference proteome</keyword>
<dbReference type="AlphaFoldDB" id="A0A0B2V2M4"/>
<name>A0A0B2V2M4_TOXCA</name>
<organism evidence="2 3">
    <name type="scientific">Toxocara canis</name>
    <name type="common">Canine roundworm</name>
    <dbReference type="NCBI Taxonomy" id="6265"/>
    <lineage>
        <taxon>Eukaryota</taxon>
        <taxon>Metazoa</taxon>
        <taxon>Ecdysozoa</taxon>
        <taxon>Nematoda</taxon>
        <taxon>Chromadorea</taxon>
        <taxon>Rhabditida</taxon>
        <taxon>Spirurina</taxon>
        <taxon>Ascaridomorpha</taxon>
        <taxon>Ascaridoidea</taxon>
        <taxon>Toxocaridae</taxon>
        <taxon>Toxocara</taxon>
    </lineage>
</organism>
<feature type="signal peptide" evidence="1">
    <location>
        <begin position="1"/>
        <end position="25"/>
    </location>
</feature>
<evidence type="ECO:0000256" key="1">
    <source>
        <dbReference type="SAM" id="SignalP"/>
    </source>
</evidence>
<protein>
    <submittedName>
        <fullName evidence="2">Uncharacterized protein</fullName>
    </submittedName>
</protein>